<proteinExistence type="predicted"/>
<dbReference type="STRING" id="380248.SAMN05216251_1396"/>
<feature type="region of interest" description="Disordered" evidence="1">
    <location>
        <begin position="53"/>
        <end position="118"/>
    </location>
</feature>
<keyword evidence="4" id="KW-1185">Reference proteome</keyword>
<keyword evidence="2" id="KW-0472">Membrane</keyword>
<dbReference type="EMBL" id="FONG01000039">
    <property type="protein sequence ID" value="SFF92637.1"/>
    <property type="molecule type" value="Genomic_DNA"/>
</dbReference>
<evidence type="ECO:0000256" key="2">
    <source>
        <dbReference type="SAM" id="Phobius"/>
    </source>
</evidence>
<keyword evidence="2" id="KW-0812">Transmembrane</keyword>
<sequence length="288" mass="28917">MSLGQDGPPTRTRMPEGHGGHSGGARRAQPRRALVTVVSIIALLVAALAFANRGSHPSSSSTDGRGSGSSAGASSSSGGSGSGGSGGKSGTDAATAPSGQKPVTGKTGGIPSGFPHTGEGAQSAAANYAIALGGEGMYAAARRHQIVATVYAPSAAAKVQGDLDKVYSDAAFLQRIGLKPDGSAPSGMSFISRVNPVGAKAEKVDADSATVSVWYSSLFGLAGEGSTNPVAESWYTNTFEMTWVGNDWKIVSFQQKDGPTPVGRDQAASSAQDMANAVNGFGGFTYAR</sequence>
<evidence type="ECO:0000313" key="3">
    <source>
        <dbReference type="EMBL" id="SFF92637.1"/>
    </source>
</evidence>
<feature type="region of interest" description="Disordered" evidence="1">
    <location>
        <begin position="1"/>
        <end position="30"/>
    </location>
</feature>
<dbReference type="RefSeq" id="WP_093717810.1">
    <property type="nucleotide sequence ID" value="NZ_FONG01000039.1"/>
</dbReference>
<accession>A0A1I2MT16</accession>
<protein>
    <submittedName>
        <fullName evidence="3">Uncharacterized protein</fullName>
    </submittedName>
</protein>
<dbReference type="AlphaFoldDB" id="A0A1I2MT16"/>
<reference evidence="3 4" key="1">
    <citation type="submission" date="2016-10" db="EMBL/GenBank/DDBJ databases">
        <authorList>
            <person name="de Groot N.N."/>
        </authorList>
    </citation>
    <scope>NUCLEOTIDE SEQUENCE [LARGE SCALE GENOMIC DNA]</scope>
    <source>
        <strain evidence="3 4">CGMCC 4.3510</strain>
    </source>
</reference>
<organism evidence="3 4">
    <name type="scientific">Actinacidiphila alni</name>
    <dbReference type="NCBI Taxonomy" id="380248"/>
    <lineage>
        <taxon>Bacteria</taxon>
        <taxon>Bacillati</taxon>
        <taxon>Actinomycetota</taxon>
        <taxon>Actinomycetes</taxon>
        <taxon>Kitasatosporales</taxon>
        <taxon>Streptomycetaceae</taxon>
        <taxon>Actinacidiphila</taxon>
    </lineage>
</organism>
<gene>
    <name evidence="3" type="ORF">SAMN05216251_1396</name>
</gene>
<dbReference type="OrthoDB" id="3209305at2"/>
<keyword evidence="2" id="KW-1133">Transmembrane helix</keyword>
<evidence type="ECO:0000313" key="4">
    <source>
        <dbReference type="Proteomes" id="UP000199323"/>
    </source>
</evidence>
<feature type="compositionally biased region" description="Low complexity" evidence="1">
    <location>
        <begin position="53"/>
        <end position="77"/>
    </location>
</feature>
<feature type="compositionally biased region" description="Gly residues" evidence="1">
    <location>
        <begin position="78"/>
        <end position="89"/>
    </location>
</feature>
<name>A0A1I2MT16_9ACTN</name>
<dbReference type="Proteomes" id="UP000199323">
    <property type="component" value="Unassembled WGS sequence"/>
</dbReference>
<evidence type="ECO:0000256" key="1">
    <source>
        <dbReference type="SAM" id="MobiDB-lite"/>
    </source>
</evidence>
<feature type="transmembrane region" description="Helical" evidence="2">
    <location>
        <begin position="33"/>
        <end position="51"/>
    </location>
</feature>